<gene>
    <name evidence="4" type="ORF">GCM10007854_19750</name>
</gene>
<evidence type="ECO:0000259" key="2">
    <source>
        <dbReference type="Pfam" id="PF01551"/>
    </source>
</evidence>
<comment type="caution">
    <text evidence="4">The sequence shown here is derived from an EMBL/GenBank/DDBJ whole genome shotgun (WGS) entry which is preliminary data.</text>
</comment>
<dbReference type="InterPro" id="IPR011055">
    <property type="entry name" value="Dup_hybrid_motif"/>
</dbReference>
<evidence type="ECO:0000256" key="1">
    <source>
        <dbReference type="SAM" id="Phobius"/>
    </source>
</evidence>
<keyword evidence="1" id="KW-0812">Transmembrane</keyword>
<dbReference type="Proteomes" id="UP001161390">
    <property type="component" value="Unassembled WGS sequence"/>
</dbReference>
<feature type="domain" description="Peptidase M56" evidence="3">
    <location>
        <begin position="16"/>
        <end position="263"/>
    </location>
</feature>
<protein>
    <recommendedName>
        <fullName evidence="6">Peptidoglycan DD-metalloendopeptidase family protein</fullName>
    </recommendedName>
</protein>
<accession>A0ABQ5V2X4</accession>
<feature type="transmembrane region" description="Helical" evidence="1">
    <location>
        <begin position="303"/>
        <end position="322"/>
    </location>
</feature>
<dbReference type="InterPro" id="IPR050570">
    <property type="entry name" value="Cell_wall_metabolism_enzyme"/>
</dbReference>
<name>A0ABQ5V2X4_9PROT</name>
<keyword evidence="1" id="KW-0472">Membrane</keyword>
<dbReference type="CDD" id="cd07341">
    <property type="entry name" value="M56_BlaR1_MecR1_like"/>
    <property type="match status" value="1"/>
</dbReference>
<dbReference type="Pfam" id="PF01551">
    <property type="entry name" value="Peptidase_M23"/>
    <property type="match status" value="1"/>
</dbReference>
<sequence length="471" mass="50824">MAFLIDFLIAMGLTSGVIWIVAALCQRVDARLEQWSSLWALGLVLSVLIPLLGVASRFLPDWAALPTVDALAGHGPLQTLSPPRTGGTADPLSLAALPWEGLLLGALIIYWLGVAVRAAILIIGRRDLRHIVRRARPFGQVDGIDVVLSPLTSSAFAWTPIGRPHRSRIVIPALYARQMSERQIADIITHEREHISRRDDECGLILRSLLCLCWVSPFARALFARWSQAAEIQCDMAVTDGRAPQMRKAYAETLLQALHIMAGRVRQYPAAAFSTPRLRNEKMRIAHIVNGTRPSFKRGRDRIMLTLTAACLTLAGTLGIAATATADAAEGAAVNQVNSAIVSGRLTARFGKSFDPFRNGEARLHKGVDIAAPTGTPIYAPAAGIIQAATDLYDGKPGYGTVVVLETDGGVSTLFSHLDAYTVRAGQRVTKGQQIATVGSSGKSTGPHVHIETFKADVRVDPMTVWDLTTD</sequence>
<dbReference type="PANTHER" id="PTHR21666">
    <property type="entry name" value="PEPTIDASE-RELATED"/>
    <property type="match status" value="1"/>
</dbReference>
<dbReference type="EMBL" id="BSNJ01000004">
    <property type="protein sequence ID" value="GLQ21020.1"/>
    <property type="molecule type" value="Genomic_DNA"/>
</dbReference>
<dbReference type="Pfam" id="PF05569">
    <property type="entry name" value="Peptidase_M56"/>
    <property type="match status" value="1"/>
</dbReference>
<dbReference type="InterPro" id="IPR016047">
    <property type="entry name" value="M23ase_b-sheet_dom"/>
</dbReference>
<evidence type="ECO:0000259" key="3">
    <source>
        <dbReference type="Pfam" id="PF05569"/>
    </source>
</evidence>
<feature type="transmembrane region" description="Helical" evidence="1">
    <location>
        <begin position="102"/>
        <end position="124"/>
    </location>
</feature>
<proteinExistence type="predicted"/>
<feature type="transmembrane region" description="Helical" evidence="1">
    <location>
        <begin position="37"/>
        <end position="59"/>
    </location>
</feature>
<evidence type="ECO:0008006" key="6">
    <source>
        <dbReference type="Google" id="ProtNLM"/>
    </source>
</evidence>
<organism evidence="4 5">
    <name type="scientific">Algimonas porphyrae</name>
    <dbReference type="NCBI Taxonomy" id="1128113"/>
    <lineage>
        <taxon>Bacteria</taxon>
        <taxon>Pseudomonadati</taxon>
        <taxon>Pseudomonadota</taxon>
        <taxon>Alphaproteobacteria</taxon>
        <taxon>Maricaulales</taxon>
        <taxon>Robiginitomaculaceae</taxon>
        <taxon>Algimonas</taxon>
    </lineage>
</organism>
<dbReference type="PANTHER" id="PTHR21666:SF270">
    <property type="entry name" value="MUREIN HYDROLASE ACTIVATOR ENVC"/>
    <property type="match status" value="1"/>
</dbReference>
<dbReference type="RefSeq" id="WP_284372147.1">
    <property type="nucleotide sequence ID" value="NZ_BSNJ01000004.1"/>
</dbReference>
<dbReference type="SUPFAM" id="SSF51261">
    <property type="entry name" value="Duplicated hybrid motif"/>
    <property type="match status" value="1"/>
</dbReference>
<evidence type="ECO:0000313" key="5">
    <source>
        <dbReference type="Proteomes" id="UP001161390"/>
    </source>
</evidence>
<dbReference type="Gene3D" id="2.70.70.10">
    <property type="entry name" value="Glucose Permease (Domain IIA)"/>
    <property type="match status" value="1"/>
</dbReference>
<keyword evidence="5" id="KW-1185">Reference proteome</keyword>
<keyword evidence="1" id="KW-1133">Transmembrane helix</keyword>
<feature type="domain" description="M23ase beta-sheet core" evidence="2">
    <location>
        <begin position="364"/>
        <end position="462"/>
    </location>
</feature>
<reference evidence="4" key="2">
    <citation type="submission" date="2023-01" db="EMBL/GenBank/DDBJ databases">
        <title>Draft genome sequence of Algimonas porphyrae strain NBRC 108216.</title>
        <authorList>
            <person name="Sun Q."/>
            <person name="Mori K."/>
        </authorList>
    </citation>
    <scope>NUCLEOTIDE SEQUENCE</scope>
    <source>
        <strain evidence="4">NBRC 108216</strain>
    </source>
</reference>
<feature type="transmembrane region" description="Helical" evidence="1">
    <location>
        <begin position="6"/>
        <end position="25"/>
    </location>
</feature>
<dbReference type="CDD" id="cd12797">
    <property type="entry name" value="M23_peptidase"/>
    <property type="match status" value="1"/>
</dbReference>
<reference evidence="4" key="1">
    <citation type="journal article" date="2014" name="Int. J. Syst. Evol. Microbiol.">
        <title>Complete genome of a new Firmicutes species belonging to the dominant human colonic microbiota ('Ruminococcus bicirculans') reveals two chromosomes and a selective capacity to utilize plant glucans.</title>
        <authorList>
            <consortium name="NISC Comparative Sequencing Program"/>
            <person name="Wegmann U."/>
            <person name="Louis P."/>
            <person name="Goesmann A."/>
            <person name="Henrissat B."/>
            <person name="Duncan S.H."/>
            <person name="Flint H.J."/>
        </authorList>
    </citation>
    <scope>NUCLEOTIDE SEQUENCE</scope>
    <source>
        <strain evidence="4">NBRC 108216</strain>
    </source>
</reference>
<evidence type="ECO:0000313" key="4">
    <source>
        <dbReference type="EMBL" id="GLQ21020.1"/>
    </source>
</evidence>
<dbReference type="InterPro" id="IPR008756">
    <property type="entry name" value="Peptidase_M56"/>
</dbReference>